<feature type="transmembrane region" description="Helical" evidence="1">
    <location>
        <begin position="31"/>
        <end position="52"/>
    </location>
</feature>
<dbReference type="Proteomes" id="UP000190834">
    <property type="component" value="Unassembled WGS sequence"/>
</dbReference>
<gene>
    <name evidence="2" type="ORF">SAMN02745782_03336</name>
</gene>
<dbReference type="AlphaFoldDB" id="A0A1T4SJR7"/>
<dbReference type="OrthoDB" id="5904070at2"/>
<keyword evidence="3" id="KW-1185">Reference proteome</keyword>
<evidence type="ECO:0000313" key="3">
    <source>
        <dbReference type="Proteomes" id="UP000190834"/>
    </source>
</evidence>
<protein>
    <recommendedName>
        <fullName evidence="4">DUF4760 domain-containing protein</fullName>
    </recommendedName>
</protein>
<accession>A0A1T4SJR7</accession>
<keyword evidence="1" id="KW-0812">Transmembrane</keyword>
<organism evidence="2 3">
    <name type="scientific">Vibrio cincinnatiensis DSM 19608</name>
    <dbReference type="NCBI Taxonomy" id="1123491"/>
    <lineage>
        <taxon>Bacteria</taxon>
        <taxon>Pseudomonadati</taxon>
        <taxon>Pseudomonadota</taxon>
        <taxon>Gammaproteobacteria</taxon>
        <taxon>Vibrionales</taxon>
        <taxon>Vibrionaceae</taxon>
        <taxon>Vibrio</taxon>
    </lineage>
</organism>
<dbReference type="GeneID" id="70581894"/>
<evidence type="ECO:0000256" key="1">
    <source>
        <dbReference type="SAM" id="Phobius"/>
    </source>
</evidence>
<dbReference type="RefSeq" id="WP_038970004.1">
    <property type="nucleotide sequence ID" value="NZ_FUXB01000035.1"/>
</dbReference>
<keyword evidence="1" id="KW-0472">Membrane</keyword>
<dbReference type="EMBL" id="FUXB01000035">
    <property type="protein sequence ID" value="SKA28426.1"/>
    <property type="molecule type" value="Genomic_DNA"/>
</dbReference>
<sequence length="219" mass="24963">MISRVLILLLFVLLGFALGLLFSDLLEWEKFIGAIAISVSALCATVIATANIKQSRKHETIKRTMDAINNKPQQSKELGVLRNRMNSIICKSELWDKPLTHEHLAPVIAKLKLGESILAREWLMYLKNLAIGVDAGLYDKELIEQHLGYLPLNVWRDFWPIAKHQEIQLAIANDTFHSCAYKEYEVVENWVTKLANGTDITRQKPAKEYNEIDHLLEAS</sequence>
<evidence type="ECO:0000313" key="2">
    <source>
        <dbReference type="EMBL" id="SKA28426.1"/>
    </source>
</evidence>
<evidence type="ECO:0008006" key="4">
    <source>
        <dbReference type="Google" id="ProtNLM"/>
    </source>
</evidence>
<reference evidence="3" key="1">
    <citation type="submission" date="2017-02" db="EMBL/GenBank/DDBJ databases">
        <authorList>
            <person name="Varghese N."/>
            <person name="Submissions S."/>
        </authorList>
    </citation>
    <scope>NUCLEOTIDE SEQUENCE [LARGE SCALE GENOMIC DNA]</scope>
    <source>
        <strain evidence="3">DSM 19608</strain>
    </source>
</reference>
<name>A0A1T4SJR7_VIBCI</name>
<proteinExistence type="predicted"/>
<dbReference type="Pfam" id="PF15956">
    <property type="entry name" value="DUF4760"/>
    <property type="match status" value="1"/>
</dbReference>
<dbReference type="InterPro" id="IPR031876">
    <property type="entry name" value="DUF4760"/>
</dbReference>
<keyword evidence="1" id="KW-1133">Transmembrane helix</keyword>